<sequence length="85" mass="9355">MNNEAVREAVHGILRHMSYGEAEELSDDARIATDLGFDSLRLLELAIVIEERFQLAEVDVDEALGVSTVRELVDLVTERVTGTAA</sequence>
<proteinExistence type="predicted"/>
<organism evidence="2 3">
    <name type="scientific">Lentzea guizhouensis</name>
    <dbReference type="NCBI Taxonomy" id="1586287"/>
    <lineage>
        <taxon>Bacteria</taxon>
        <taxon>Bacillati</taxon>
        <taxon>Actinomycetota</taxon>
        <taxon>Actinomycetes</taxon>
        <taxon>Pseudonocardiales</taxon>
        <taxon>Pseudonocardiaceae</taxon>
        <taxon>Lentzea</taxon>
    </lineage>
</organism>
<name>A0A1B2HPZ3_9PSEU</name>
<reference evidence="2 3" key="1">
    <citation type="submission" date="2016-07" db="EMBL/GenBank/DDBJ databases">
        <title>Complete genome sequence of the Lentzea guizhouensis DHS C013.</title>
        <authorList>
            <person name="Cao C."/>
        </authorList>
    </citation>
    <scope>NUCLEOTIDE SEQUENCE [LARGE SCALE GENOMIC DNA]</scope>
    <source>
        <strain evidence="2 3">DHS C013</strain>
    </source>
</reference>
<feature type="domain" description="Carrier" evidence="1">
    <location>
        <begin position="1"/>
        <end position="80"/>
    </location>
</feature>
<dbReference type="SUPFAM" id="SSF47336">
    <property type="entry name" value="ACP-like"/>
    <property type="match status" value="1"/>
</dbReference>
<dbReference type="Pfam" id="PF00550">
    <property type="entry name" value="PP-binding"/>
    <property type="match status" value="1"/>
</dbReference>
<dbReference type="PROSITE" id="PS50075">
    <property type="entry name" value="CARRIER"/>
    <property type="match status" value="1"/>
</dbReference>
<dbReference type="RefSeq" id="WP_065918102.1">
    <property type="nucleotide sequence ID" value="NZ_CP016793.1"/>
</dbReference>
<dbReference type="OrthoDB" id="3395446at2"/>
<dbReference type="Gene3D" id="1.10.1200.10">
    <property type="entry name" value="ACP-like"/>
    <property type="match status" value="1"/>
</dbReference>
<dbReference type="AlphaFoldDB" id="A0A1B2HPZ3"/>
<dbReference type="InterPro" id="IPR009081">
    <property type="entry name" value="PP-bd_ACP"/>
</dbReference>
<evidence type="ECO:0000313" key="3">
    <source>
        <dbReference type="Proteomes" id="UP000093053"/>
    </source>
</evidence>
<accession>A0A1B2HPZ3</accession>
<protein>
    <recommendedName>
        <fullName evidence="1">Carrier domain-containing protein</fullName>
    </recommendedName>
</protein>
<dbReference type="KEGG" id="led:BBK82_30695"/>
<evidence type="ECO:0000259" key="1">
    <source>
        <dbReference type="PROSITE" id="PS50075"/>
    </source>
</evidence>
<evidence type="ECO:0000313" key="2">
    <source>
        <dbReference type="EMBL" id="ANZ39761.1"/>
    </source>
</evidence>
<keyword evidence="3" id="KW-1185">Reference proteome</keyword>
<dbReference type="Proteomes" id="UP000093053">
    <property type="component" value="Chromosome"/>
</dbReference>
<dbReference type="InterPro" id="IPR036736">
    <property type="entry name" value="ACP-like_sf"/>
</dbReference>
<gene>
    <name evidence="2" type="ORF">BBK82_30695</name>
</gene>
<dbReference type="EMBL" id="CP016793">
    <property type="protein sequence ID" value="ANZ39761.1"/>
    <property type="molecule type" value="Genomic_DNA"/>
</dbReference>
<dbReference type="STRING" id="1586287.BBK82_30695"/>